<accession>A0A9D1E1Y7</accession>
<dbReference type="InterPro" id="IPR030846">
    <property type="entry name" value="DnaG_bac"/>
</dbReference>
<feature type="region of interest" description="Disordered" evidence="13">
    <location>
        <begin position="464"/>
        <end position="485"/>
    </location>
</feature>
<evidence type="ECO:0000313" key="15">
    <source>
        <dbReference type="EMBL" id="HIR63329.1"/>
    </source>
</evidence>
<dbReference type="InterPro" id="IPR013264">
    <property type="entry name" value="DNAG_N"/>
</dbReference>
<dbReference type="InterPro" id="IPR006295">
    <property type="entry name" value="DNA_primase_DnaG"/>
</dbReference>
<keyword evidence="5 12" id="KW-0235">DNA replication</keyword>
<comment type="similarity">
    <text evidence="12">Belongs to the DnaG primase family.</text>
</comment>
<comment type="function">
    <text evidence="12">RNA polymerase that catalyzes the synthesis of short RNA molecules used as primers for DNA polymerase during DNA replication.</text>
</comment>
<evidence type="ECO:0000256" key="6">
    <source>
        <dbReference type="ARBA" id="ARBA00022723"/>
    </source>
</evidence>
<dbReference type="InterPro" id="IPR036977">
    <property type="entry name" value="DNA_primase_Znf_CHC2"/>
</dbReference>
<keyword evidence="9" id="KW-0460">Magnesium</keyword>
<dbReference type="Pfam" id="PF01807">
    <property type="entry name" value="Zn_ribbon_DnaG"/>
    <property type="match status" value="1"/>
</dbReference>
<evidence type="ECO:0000259" key="14">
    <source>
        <dbReference type="PROSITE" id="PS50880"/>
    </source>
</evidence>
<evidence type="ECO:0000256" key="2">
    <source>
        <dbReference type="ARBA" id="ARBA00022515"/>
    </source>
</evidence>
<dbReference type="Pfam" id="PF08275">
    <property type="entry name" value="DNAG_N"/>
    <property type="match status" value="1"/>
</dbReference>
<feature type="domain" description="Toprim" evidence="14">
    <location>
        <begin position="268"/>
        <end position="349"/>
    </location>
</feature>
<keyword evidence="11 12" id="KW-0804">Transcription</keyword>
<dbReference type="InterPro" id="IPR002694">
    <property type="entry name" value="Znf_CHC2"/>
</dbReference>
<sequence length="736" mass="81924">MIDRATVEKILDATEIVDVISDFVTLKRRGANYIACCPFHNEKTPSFSVSPSKGIFKCFGCGKAGSAVTFVMEHEQMTYPEALKYLARKYGIEVHEQEESAEDTADRLKRESMIAVSEFASRFYADALFNTAEGHSVGLSYFRQKRGFSDETIRKFGLGWSPSGRSFAGEPAAATLPRTALQNGYKAEYLLSTGLCYEHGGELVDKFRERVIFPIHSLSGRVIAFGGRTLREDKTVAKYLNSPESDIYHKSRSLYGIYFAKSAIAREQKCYLVEGYTDVISMHQAGIENVTASSGTSLTTDQIRLIKRFTNNVTVLYDGDAAGIKASLRGINMLLEEGMIIKVVLLPDGEDPDSFARSHTRQEILDFLSEHETDFIEFKYDLLSSTIERDPIRKAELIRDIIDTIAVIPDQIARSVYIEQCAQRLGMKEDVLFAEVARVRRKRIESGQFEQRRREEAAARRAAAQEAVRAADGEDGREYGAPAAGDGAYGQDNAGSFGGDAASAGSPSLAEAAMNPVPLLDPVERELVYYLLKFGEYILTFDGSKTYGAEAPVIRITVAEYISAQLQDDGLELQNPLYCRMFQMYFSFRDQLLEEDSSEAGRDPEVLQGRILRQFVNCQDPQVSVAVVDITEAKYVINVKEYLKSQIPERNTIDINVPKAVLVYKLKYVEHACSQLMAELGRLQSGSARDAALSASGQEEQSSAELAESGLQKTMRELKALLQAKNMIVRELNRIS</sequence>
<evidence type="ECO:0000256" key="8">
    <source>
        <dbReference type="ARBA" id="ARBA00022833"/>
    </source>
</evidence>
<dbReference type="HAMAP" id="MF_00974">
    <property type="entry name" value="DNA_primase_DnaG"/>
    <property type="match status" value="1"/>
</dbReference>
<dbReference type="SUPFAM" id="SSF57783">
    <property type="entry name" value="Zinc beta-ribbon"/>
    <property type="match status" value="1"/>
</dbReference>
<keyword evidence="2 12" id="KW-0639">Primosome</keyword>
<reference evidence="15" key="2">
    <citation type="journal article" date="2021" name="PeerJ">
        <title>Extensive microbial diversity within the chicken gut microbiome revealed by metagenomics and culture.</title>
        <authorList>
            <person name="Gilroy R."/>
            <person name="Ravi A."/>
            <person name="Getino M."/>
            <person name="Pursley I."/>
            <person name="Horton D.L."/>
            <person name="Alikhan N.F."/>
            <person name="Baker D."/>
            <person name="Gharbi K."/>
            <person name="Hall N."/>
            <person name="Watson M."/>
            <person name="Adriaenssens E.M."/>
            <person name="Foster-Nyarko E."/>
            <person name="Jarju S."/>
            <person name="Secka A."/>
            <person name="Antonio M."/>
            <person name="Oren A."/>
            <person name="Chaudhuri R.R."/>
            <person name="La Ragione R."/>
            <person name="Hildebrand F."/>
            <person name="Pallen M.J."/>
        </authorList>
    </citation>
    <scope>NUCLEOTIDE SEQUENCE</scope>
    <source>
        <strain evidence="15">ChiHjej13B12-12457</strain>
    </source>
</reference>
<comment type="cofactor">
    <cofactor evidence="12">
        <name>Zn(2+)</name>
        <dbReference type="ChEBI" id="CHEBI:29105"/>
    </cofactor>
    <text evidence="12">Binds 1 zinc ion per monomer.</text>
</comment>
<dbReference type="Proteomes" id="UP000886744">
    <property type="component" value="Unassembled WGS sequence"/>
</dbReference>
<dbReference type="GO" id="GO:0003677">
    <property type="term" value="F:DNA binding"/>
    <property type="evidence" value="ECO:0007669"/>
    <property type="project" value="UniProtKB-KW"/>
</dbReference>
<dbReference type="InterPro" id="IPR019475">
    <property type="entry name" value="DNA_primase_DnaB-bd"/>
</dbReference>
<comment type="caution">
    <text evidence="15">The sequence shown here is derived from an EMBL/GenBank/DDBJ whole genome shotgun (WGS) entry which is preliminary data.</text>
</comment>
<dbReference type="EC" id="2.7.7.101" evidence="12"/>
<gene>
    <name evidence="12 15" type="primary">dnaG</name>
    <name evidence="15" type="ORF">IAC94_07400</name>
</gene>
<dbReference type="InterPro" id="IPR050219">
    <property type="entry name" value="DnaG_primase"/>
</dbReference>
<dbReference type="GO" id="GO:0003899">
    <property type="term" value="F:DNA-directed RNA polymerase activity"/>
    <property type="evidence" value="ECO:0007669"/>
    <property type="project" value="UniProtKB-UniRule"/>
</dbReference>
<proteinExistence type="inferred from homology"/>
<evidence type="ECO:0000256" key="9">
    <source>
        <dbReference type="ARBA" id="ARBA00022842"/>
    </source>
</evidence>
<dbReference type="GO" id="GO:0008270">
    <property type="term" value="F:zinc ion binding"/>
    <property type="evidence" value="ECO:0007669"/>
    <property type="project" value="UniProtKB-UniRule"/>
</dbReference>
<dbReference type="Gene3D" id="3.40.1360.10">
    <property type="match status" value="1"/>
</dbReference>
<evidence type="ECO:0000256" key="5">
    <source>
        <dbReference type="ARBA" id="ARBA00022705"/>
    </source>
</evidence>
<keyword evidence="4 12" id="KW-0548">Nucleotidyltransferase</keyword>
<evidence type="ECO:0000256" key="4">
    <source>
        <dbReference type="ARBA" id="ARBA00022695"/>
    </source>
</evidence>
<evidence type="ECO:0000256" key="11">
    <source>
        <dbReference type="ARBA" id="ARBA00023163"/>
    </source>
</evidence>
<dbReference type="Pfam" id="PF13155">
    <property type="entry name" value="Toprim_2"/>
    <property type="match status" value="1"/>
</dbReference>
<feature type="zinc finger region" description="CHC2-type" evidence="12">
    <location>
        <begin position="37"/>
        <end position="61"/>
    </location>
</feature>
<evidence type="ECO:0000256" key="12">
    <source>
        <dbReference type="HAMAP-Rule" id="MF_00974"/>
    </source>
</evidence>
<dbReference type="SUPFAM" id="SSF56731">
    <property type="entry name" value="DNA primase core"/>
    <property type="match status" value="1"/>
</dbReference>
<evidence type="ECO:0000313" key="16">
    <source>
        <dbReference type="Proteomes" id="UP000886744"/>
    </source>
</evidence>
<organism evidence="15 16">
    <name type="scientific">Candidatus Coprenecus avistercoris</name>
    <dbReference type="NCBI Taxonomy" id="2840730"/>
    <lineage>
        <taxon>Bacteria</taxon>
        <taxon>Pseudomonadati</taxon>
        <taxon>Bacteroidota</taxon>
        <taxon>Bacteroidia</taxon>
        <taxon>Bacteroidales</taxon>
        <taxon>Rikenellaceae</taxon>
        <taxon>Rikenellaceae incertae sedis</taxon>
        <taxon>Candidatus Coprenecus</taxon>
    </lineage>
</organism>
<keyword evidence="3 12" id="KW-0808">Transferase</keyword>
<dbReference type="Pfam" id="PF10410">
    <property type="entry name" value="DnaB_bind"/>
    <property type="match status" value="1"/>
</dbReference>
<dbReference type="PANTHER" id="PTHR30313">
    <property type="entry name" value="DNA PRIMASE"/>
    <property type="match status" value="1"/>
</dbReference>
<dbReference type="InterPro" id="IPR037068">
    <property type="entry name" value="DNA_primase_core_N_sf"/>
</dbReference>
<dbReference type="GO" id="GO:0005737">
    <property type="term" value="C:cytoplasm"/>
    <property type="evidence" value="ECO:0007669"/>
    <property type="project" value="TreeGrafter"/>
</dbReference>
<keyword evidence="7 12" id="KW-0863">Zinc-finger</keyword>
<protein>
    <recommendedName>
        <fullName evidence="12">DNA primase</fullName>
        <ecNumber evidence="12">2.7.7.101</ecNumber>
    </recommendedName>
</protein>
<dbReference type="GO" id="GO:0006269">
    <property type="term" value="P:DNA replication, synthesis of primer"/>
    <property type="evidence" value="ECO:0007669"/>
    <property type="project" value="UniProtKB-UniRule"/>
</dbReference>
<dbReference type="NCBIfam" id="TIGR01391">
    <property type="entry name" value="dnaG"/>
    <property type="match status" value="1"/>
</dbReference>
<name>A0A9D1E1Y7_9BACT</name>
<dbReference type="InterPro" id="IPR034151">
    <property type="entry name" value="TOPRIM_DnaG_bac"/>
</dbReference>
<dbReference type="SMART" id="SM00493">
    <property type="entry name" value="TOPRIM"/>
    <property type="match status" value="1"/>
</dbReference>
<keyword evidence="1 12" id="KW-0240">DNA-directed RNA polymerase</keyword>
<reference evidence="15" key="1">
    <citation type="submission" date="2020-10" db="EMBL/GenBank/DDBJ databases">
        <authorList>
            <person name="Gilroy R."/>
        </authorList>
    </citation>
    <scope>NUCLEOTIDE SEQUENCE</scope>
    <source>
        <strain evidence="15">ChiHjej13B12-12457</strain>
    </source>
</reference>
<dbReference type="FunFam" id="3.90.580.10:FF:000001">
    <property type="entry name" value="DNA primase"/>
    <property type="match status" value="1"/>
</dbReference>
<keyword evidence="6 12" id="KW-0479">Metal-binding</keyword>
<dbReference type="Gene3D" id="3.90.580.10">
    <property type="entry name" value="Zinc finger, CHC2-type domain"/>
    <property type="match status" value="1"/>
</dbReference>
<evidence type="ECO:0000256" key="7">
    <source>
        <dbReference type="ARBA" id="ARBA00022771"/>
    </source>
</evidence>
<evidence type="ECO:0000256" key="13">
    <source>
        <dbReference type="SAM" id="MobiDB-lite"/>
    </source>
</evidence>
<comment type="domain">
    <text evidence="12">Contains an N-terminal zinc-binding domain, a central core domain that contains the primase activity, and a C-terminal DnaB-binding domain.</text>
</comment>
<dbReference type="AlphaFoldDB" id="A0A9D1E1Y7"/>
<comment type="subunit">
    <text evidence="12">Monomer. Interacts with DnaB.</text>
</comment>
<dbReference type="SMART" id="SM00400">
    <property type="entry name" value="ZnF_CHCC"/>
    <property type="match status" value="1"/>
</dbReference>
<dbReference type="InterPro" id="IPR006171">
    <property type="entry name" value="TOPRIM_dom"/>
</dbReference>
<dbReference type="GO" id="GO:0000428">
    <property type="term" value="C:DNA-directed RNA polymerase complex"/>
    <property type="evidence" value="ECO:0007669"/>
    <property type="project" value="UniProtKB-KW"/>
</dbReference>
<dbReference type="Gene3D" id="3.90.980.10">
    <property type="entry name" value="DNA primase, catalytic core, N-terminal domain"/>
    <property type="match status" value="1"/>
</dbReference>
<dbReference type="PROSITE" id="PS50880">
    <property type="entry name" value="TOPRIM"/>
    <property type="match status" value="1"/>
</dbReference>
<keyword evidence="8 12" id="KW-0862">Zinc</keyword>
<evidence type="ECO:0000256" key="3">
    <source>
        <dbReference type="ARBA" id="ARBA00022679"/>
    </source>
</evidence>
<dbReference type="EMBL" id="DVHI01000093">
    <property type="protein sequence ID" value="HIR63329.1"/>
    <property type="molecule type" value="Genomic_DNA"/>
</dbReference>
<evidence type="ECO:0000256" key="1">
    <source>
        <dbReference type="ARBA" id="ARBA00022478"/>
    </source>
</evidence>
<evidence type="ECO:0000256" key="10">
    <source>
        <dbReference type="ARBA" id="ARBA00023125"/>
    </source>
</evidence>
<comment type="catalytic activity">
    <reaction evidence="12">
        <text>ssDNA + n NTP = ssDNA/pppN(pN)n-1 hybrid + (n-1) diphosphate.</text>
        <dbReference type="EC" id="2.7.7.101"/>
    </reaction>
</comment>
<dbReference type="PANTHER" id="PTHR30313:SF2">
    <property type="entry name" value="DNA PRIMASE"/>
    <property type="match status" value="1"/>
</dbReference>
<keyword evidence="10 12" id="KW-0238">DNA-binding</keyword>
<dbReference type="CDD" id="cd03364">
    <property type="entry name" value="TOPRIM_DnaG_primases"/>
    <property type="match status" value="1"/>
</dbReference>
<feature type="compositionally biased region" description="Basic and acidic residues" evidence="13">
    <location>
        <begin position="469"/>
        <end position="478"/>
    </location>
</feature>
<dbReference type="GO" id="GO:1990077">
    <property type="term" value="C:primosome complex"/>
    <property type="evidence" value="ECO:0007669"/>
    <property type="project" value="UniProtKB-KW"/>
</dbReference>